<proteinExistence type="predicted"/>
<sequence>MTLENPTRALYCRGALTERRVLRTYCVRARIVISVGGKKKYYTRDCGRCAELRTKMGTAGVLIITIMDRSCARHTNECVYTRLLPPWQKDERVEEAARGWQCTPEDDW</sequence>
<gene>
    <name evidence="1" type="ORF">g.107769</name>
</gene>
<reference evidence="1" key="1">
    <citation type="submission" date="2018-04" db="EMBL/GenBank/DDBJ databases">
        <title>Transcriptome assembly of Sipha flava.</title>
        <authorList>
            <person name="Scully E.D."/>
            <person name="Geib S.M."/>
            <person name="Palmer N.A."/>
            <person name="Koch K."/>
            <person name="Bradshaw J."/>
            <person name="Heng-Moss T."/>
            <person name="Sarath G."/>
        </authorList>
    </citation>
    <scope>NUCLEOTIDE SEQUENCE</scope>
</reference>
<organism evidence="1">
    <name type="scientific">Sipha flava</name>
    <name type="common">yellow sugarcane aphid</name>
    <dbReference type="NCBI Taxonomy" id="143950"/>
    <lineage>
        <taxon>Eukaryota</taxon>
        <taxon>Metazoa</taxon>
        <taxon>Ecdysozoa</taxon>
        <taxon>Arthropoda</taxon>
        <taxon>Hexapoda</taxon>
        <taxon>Insecta</taxon>
        <taxon>Pterygota</taxon>
        <taxon>Neoptera</taxon>
        <taxon>Paraneoptera</taxon>
        <taxon>Hemiptera</taxon>
        <taxon>Sternorrhyncha</taxon>
        <taxon>Aphidomorpha</taxon>
        <taxon>Aphidoidea</taxon>
        <taxon>Aphididae</taxon>
        <taxon>Sipha</taxon>
    </lineage>
</organism>
<protein>
    <submittedName>
        <fullName evidence="1">Uncharacterized protein</fullName>
    </submittedName>
</protein>
<dbReference type="AlphaFoldDB" id="A0A2S2R2W3"/>
<accession>A0A2S2R2W3</accession>
<name>A0A2S2R2W3_9HEMI</name>
<dbReference type="EMBL" id="GGMS01015112">
    <property type="protein sequence ID" value="MBY84315.1"/>
    <property type="molecule type" value="Transcribed_RNA"/>
</dbReference>
<evidence type="ECO:0000313" key="1">
    <source>
        <dbReference type="EMBL" id="MBY84315.1"/>
    </source>
</evidence>